<sequence length="257" mass="29278">MRSSKYQITWLFSRIKLFIIDKMSFRSSRLEYGSISSDSSAGSDSSSYLNSSNKQKLTGVQVELHELSTSQRNSLTPTPTTAFDKVLSFLWDGHDKSPKEKSFLIKLDWFLLSSAMLGYFIKSLNQSNISTAYMNGMKSYYGMNHNEYNYMLSFWTIGYICGAIPANYLLHKINARVYLGVMEMLWGILTLSMITCGPEQIAHVYFLRFIVGLLEAAFFPTSGYYKNFAGTMIQVWVGAVWNLSNVCLWLMLLSVVQ</sequence>
<accession>A0ACB5U2S8</accession>
<comment type="caution">
    <text evidence="1">The sequence shown here is derived from an EMBL/GenBank/DDBJ whole genome shotgun (WGS) entry which is preliminary data.</text>
</comment>
<evidence type="ECO:0000313" key="1">
    <source>
        <dbReference type="EMBL" id="GME99026.1"/>
    </source>
</evidence>
<name>A0ACB5U2S8_AMBMO</name>
<protein>
    <submittedName>
        <fullName evidence="1">Unnamed protein product</fullName>
    </submittedName>
</protein>
<dbReference type="EMBL" id="BSXS01010831">
    <property type="protein sequence ID" value="GME99026.1"/>
    <property type="molecule type" value="Genomic_DNA"/>
</dbReference>
<reference evidence="1" key="1">
    <citation type="submission" date="2023-04" db="EMBL/GenBank/DDBJ databases">
        <title>Ambrosiozyma monospora NBRC 10751.</title>
        <authorList>
            <person name="Ichikawa N."/>
            <person name="Sato H."/>
            <person name="Tonouchi N."/>
        </authorList>
    </citation>
    <scope>NUCLEOTIDE SEQUENCE</scope>
    <source>
        <strain evidence="1">NBRC 10751</strain>
    </source>
</reference>
<gene>
    <name evidence="1" type="ORF">Amon02_001059600</name>
</gene>
<organism evidence="1 2">
    <name type="scientific">Ambrosiozyma monospora</name>
    <name type="common">Yeast</name>
    <name type="synonym">Endomycopsis monosporus</name>
    <dbReference type="NCBI Taxonomy" id="43982"/>
    <lineage>
        <taxon>Eukaryota</taxon>
        <taxon>Fungi</taxon>
        <taxon>Dikarya</taxon>
        <taxon>Ascomycota</taxon>
        <taxon>Saccharomycotina</taxon>
        <taxon>Pichiomycetes</taxon>
        <taxon>Pichiales</taxon>
        <taxon>Pichiaceae</taxon>
        <taxon>Ambrosiozyma</taxon>
    </lineage>
</organism>
<dbReference type="Proteomes" id="UP001165064">
    <property type="component" value="Unassembled WGS sequence"/>
</dbReference>
<proteinExistence type="predicted"/>
<keyword evidence="2" id="KW-1185">Reference proteome</keyword>
<evidence type="ECO:0000313" key="2">
    <source>
        <dbReference type="Proteomes" id="UP001165064"/>
    </source>
</evidence>